<proteinExistence type="predicted"/>
<feature type="region of interest" description="Disordered" evidence="1">
    <location>
        <begin position="58"/>
        <end position="88"/>
    </location>
</feature>
<keyword evidence="3" id="KW-0675">Receptor</keyword>
<gene>
    <name evidence="3" type="ORF">HX795_16815</name>
</gene>
<evidence type="ECO:0000313" key="4">
    <source>
        <dbReference type="Proteomes" id="UP000590218"/>
    </source>
</evidence>
<evidence type="ECO:0000256" key="2">
    <source>
        <dbReference type="SAM" id="SignalP"/>
    </source>
</evidence>
<organism evidence="3 4">
    <name type="scientific">Pseudomonas edaphica</name>
    <dbReference type="NCBI Taxonomy" id="2006980"/>
    <lineage>
        <taxon>Bacteria</taxon>
        <taxon>Pseudomonadati</taxon>
        <taxon>Pseudomonadota</taxon>
        <taxon>Gammaproteobacteria</taxon>
        <taxon>Pseudomonadales</taxon>
        <taxon>Pseudomonadaceae</taxon>
        <taxon>Pseudomonas</taxon>
    </lineage>
</organism>
<dbReference type="SUPFAM" id="SSF56935">
    <property type="entry name" value="Porins"/>
    <property type="match status" value="1"/>
</dbReference>
<feature type="compositionally biased region" description="Basic and acidic residues" evidence="1">
    <location>
        <begin position="65"/>
        <end position="74"/>
    </location>
</feature>
<keyword evidence="2" id="KW-0732">Signal</keyword>
<dbReference type="AlphaFoldDB" id="A0A7Y8KBY4"/>
<sequence length="88" mass="9134">MNKYLACGVCLLALHNNAQALTLPASPVTAPAVDDERVDLNTPTTAGSRLNLTALQTPGSVESQTGEKIRERGDASVQDAISRATGIS</sequence>
<accession>A0A7Y8KBY4</accession>
<feature type="signal peptide" evidence="2">
    <location>
        <begin position="1"/>
        <end position="20"/>
    </location>
</feature>
<comment type="caution">
    <text evidence="3">The sequence shown here is derived from an EMBL/GenBank/DDBJ whole genome shotgun (WGS) entry which is preliminary data.</text>
</comment>
<feature type="chain" id="PRO_5030570886" evidence="2">
    <location>
        <begin position="21"/>
        <end position="88"/>
    </location>
</feature>
<evidence type="ECO:0000313" key="3">
    <source>
        <dbReference type="EMBL" id="NWE83771.1"/>
    </source>
</evidence>
<name>A0A7Y8KBY4_9PSED</name>
<dbReference type="EMBL" id="JACARL010000096">
    <property type="protein sequence ID" value="NWE83771.1"/>
    <property type="molecule type" value="Genomic_DNA"/>
</dbReference>
<dbReference type="Proteomes" id="UP000590218">
    <property type="component" value="Unassembled WGS sequence"/>
</dbReference>
<protein>
    <submittedName>
        <fullName evidence="3">TonB-dependent siderophore receptor</fullName>
    </submittedName>
</protein>
<evidence type="ECO:0000256" key="1">
    <source>
        <dbReference type="SAM" id="MobiDB-lite"/>
    </source>
</evidence>
<reference evidence="3 4" key="1">
    <citation type="submission" date="2020-04" db="EMBL/GenBank/DDBJ databases">
        <title>Molecular characterization of pseudomonads from Agaricus bisporus reveal novel blotch 2 pathogens in Western Europe.</title>
        <authorList>
            <person name="Taparia T."/>
            <person name="Krijger M."/>
            <person name="Haynes E."/>
            <person name="Elpinstone J.G."/>
            <person name="Noble R."/>
            <person name="Van Der Wolf J."/>
        </authorList>
    </citation>
    <scope>NUCLEOTIDE SEQUENCE [LARGE SCALE GENOMIC DNA]</scope>
    <source>
        <strain evidence="3 4">K6002</strain>
    </source>
</reference>
<feature type="non-terminal residue" evidence="3">
    <location>
        <position position="88"/>
    </location>
</feature>